<keyword evidence="6" id="KW-1185">Reference proteome</keyword>
<dbReference type="PANTHER" id="PTHR12478:SF16">
    <property type="entry name" value="PROTEIN CHARYBDE-RELATED"/>
    <property type="match status" value="1"/>
</dbReference>
<gene>
    <name evidence="5" type="ORF">CVLEPA_LOCUS30580</name>
</gene>
<dbReference type="EMBL" id="CAWYQH010000163">
    <property type="protein sequence ID" value="CAK8697332.1"/>
    <property type="molecule type" value="Genomic_DNA"/>
</dbReference>
<sequence>MRTKTLEVDIPPHAGAGSVDVTKRQTELKSQKRRDVMKKNISMSEESWWEEEAKNRDLPLTYALDRRLCSVIKECQGPVLSHCPQLTRQVAEEIARISREEPGGMNACRLFVKVVPDEKHIPNHRNGESNQAQNKYDLLSVGSVDMSDSSSFVATFEVYVYLFPSTSLLSRLQSMVFNFSSKKNEDGKGSMLKNVTLSPDFILVKKKLFRSRSNSIEIIRSTER</sequence>
<evidence type="ECO:0000313" key="5">
    <source>
        <dbReference type="EMBL" id="CAK8697332.1"/>
    </source>
</evidence>
<dbReference type="PANTHER" id="PTHR12478">
    <property type="entry name" value="DNA-DAMAGE-INDUCIBLE TRANSCRIPT 4 PROTEIN DDIT4"/>
    <property type="match status" value="1"/>
</dbReference>
<evidence type="ECO:0000256" key="3">
    <source>
        <dbReference type="ARBA" id="ARBA00022490"/>
    </source>
</evidence>
<comment type="similarity">
    <text evidence="2">Belongs to the DDIT4 family.</text>
</comment>
<organism evidence="5 6">
    <name type="scientific">Clavelina lepadiformis</name>
    <name type="common">Light-bulb sea squirt</name>
    <name type="synonym">Ascidia lepadiformis</name>
    <dbReference type="NCBI Taxonomy" id="159417"/>
    <lineage>
        <taxon>Eukaryota</taxon>
        <taxon>Metazoa</taxon>
        <taxon>Chordata</taxon>
        <taxon>Tunicata</taxon>
        <taxon>Ascidiacea</taxon>
        <taxon>Aplousobranchia</taxon>
        <taxon>Clavelinidae</taxon>
        <taxon>Clavelina</taxon>
    </lineage>
</organism>
<feature type="region of interest" description="Disordered" evidence="4">
    <location>
        <begin position="1"/>
        <end position="33"/>
    </location>
</feature>
<evidence type="ECO:0000256" key="1">
    <source>
        <dbReference type="ARBA" id="ARBA00004496"/>
    </source>
</evidence>
<proteinExistence type="inferred from homology"/>
<protein>
    <submittedName>
        <fullName evidence="5">Uncharacterized protein</fullName>
    </submittedName>
</protein>
<evidence type="ECO:0000256" key="2">
    <source>
        <dbReference type="ARBA" id="ARBA00010670"/>
    </source>
</evidence>
<keyword evidence="3" id="KW-0963">Cytoplasm</keyword>
<comment type="subcellular location">
    <subcellularLocation>
        <location evidence="1">Cytoplasm</location>
    </subcellularLocation>
</comment>
<comment type="caution">
    <text evidence="5">The sequence shown here is derived from an EMBL/GenBank/DDBJ whole genome shotgun (WGS) entry which is preliminary data.</text>
</comment>
<dbReference type="Pfam" id="PF07809">
    <property type="entry name" value="RTP801_C"/>
    <property type="match status" value="1"/>
</dbReference>
<feature type="compositionally biased region" description="Basic and acidic residues" evidence="4">
    <location>
        <begin position="21"/>
        <end position="33"/>
    </location>
</feature>
<dbReference type="Gene3D" id="3.90.470.40">
    <property type="entry name" value="RTP801-like"/>
    <property type="match status" value="1"/>
</dbReference>
<dbReference type="Proteomes" id="UP001642483">
    <property type="component" value="Unassembled WGS sequence"/>
</dbReference>
<accession>A0ABP0H0L4</accession>
<dbReference type="InterPro" id="IPR012918">
    <property type="entry name" value="RTP801-like"/>
</dbReference>
<dbReference type="InterPro" id="IPR038281">
    <property type="entry name" value="RTP801-like_C_sf"/>
</dbReference>
<reference evidence="5 6" key="1">
    <citation type="submission" date="2024-02" db="EMBL/GenBank/DDBJ databases">
        <authorList>
            <person name="Daric V."/>
            <person name="Darras S."/>
        </authorList>
    </citation>
    <scope>NUCLEOTIDE SEQUENCE [LARGE SCALE GENOMIC DNA]</scope>
</reference>
<name>A0ABP0H0L4_CLALP</name>
<evidence type="ECO:0000256" key="4">
    <source>
        <dbReference type="SAM" id="MobiDB-lite"/>
    </source>
</evidence>
<evidence type="ECO:0000313" key="6">
    <source>
        <dbReference type="Proteomes" id="UP001642483"/>
    </source>
</evidence>